<dbReference type="Gene3D" id="3.40.50.720">
    <property type="entry name" value="NAD(P)-binding Rossmann-like Domain"/>
    <property type="match status" value="1"/>
</dbReference>
<accession>A0A975K0G1</accession>
<dbReference type="RefSeq" id="WP_211696676.1">
    <property type="nucleotide sequence ID" value="NZ_CP046600.1"/>
</dbReference>
<evidence type="ECO:0000313" key="3">
    <source>
        <dbReference type="Proteomes" id="UP000682202"/>
    </source>
</evidence>
<dbReference type="PANTHER" id="PTHR43975:SF2">
    <property type="entry name" value="EG:BACR7A4.14 PROTEIN-RELATED"/>
    <property type="match status" value="1"/>
</dbReference>
<dbReference type="PRINTS" id="PR00081">
    <property type="entry name" value="GDHRDH"/>
</dbReference>
<proteinExistence type="predicted"/>
<protein>
    <submittedName>
        <fullName evidence="2">SDR family oxidoreductase</fullName>
    </submittedName>
</protein>
<dbReference type="Pfam" id="PF13561">
    <property type="entry name" value="adh_short_C2"/>
    <property type="match status" value="1"/>
</dbReference>
<dbReference type="Proteomes" id="UP000682202">
    <property type="component" value="Chromosome"/>
</dbReference>
<dbReference type="GO" id="GO:0016491">
    <property type="term" value="F:oxidoreductase activity"/>
    <property type="evidence" value="ECO:0007669"/>
    <property type="project" value="UniProtKB-KW"/>
</dbReference>
<keyword evidence="1" id="KW-0560">Oxidoreductase</keyword>
<dbReference type="AlphaFoldDB" id="A0A975K0G1"/>
<evidence type="ECO:0000313" key="2">
    <source>
        <dbReference type="EMBL" id="QUR69091.1"/>
    </source>
</evidence>
<dbReference type="NCBIfam" id="NF005909">
    <property type="entry name" value="PRK07890.1"/>
    <property type="match status" value="1"/>
</dbReference>
<sequence>MTGMLASKVVVISGVGPGLGTTLAQRCAHDGADLVLAARTPERLDSVAKQITDIGRRAVTVRADITDDDDVVSLVESTMAAYGKVDVLINNAFRVPSMKPLAGTTFQHIRDAIELSALGALRLIQAFTPALAESHGSIVNVNSMVIRHSQAKYGAYKMAKSTLLAMSQSLATELGEQGIRVNSVAPGYIWGDTLRGYFEHQAGKYGTTVDQIYQATAANSDLKRLPTEDEVASAILFLASDLSSGITGQTMDVNCGEYHT</sequence>
<keyword evidence="3" id="KW-1185">Reference proteome</keyword>
<name>A0A975K0G1_9MYCO</name>
<dbReference type="EMBL" id="CP046600">
    <property type="protein sequence ID" value="QUR69091.1"/>
    <property type="molecule type" value="Genomic_DNA"/>
</dbReference>
<organism evidence="2 3">
    <name type="scientific">Mycobacterium spongiae</name>
    <dbReference type="NCBI Taxonomy" id="886343"/>
    <lineage>
        <taxon>Bacteria</taxon>
        <taxon>Bacillati</taxon>
        <taxon>Actinomycetota</taxon>
        <taxon>Actinomycetes</taxon>
        <taxon>Mycobacteriales</taxon>
        <taxon>Mycobacteriaceae</taxon>
        <taxon>Mycobacterium</taxon>
    </lineage>
</organism>
<dbReference type="PANTHER" id="PTHR43975">
    <property type="entry name" value="ZGC:101858"/>
    <property type="match status" value="1"/>
</dbReference>
<dbReference type="FunFam" id="3.40.50.720:FF:000084">
    <property type="entry name" value="Short-chain dehydrogenase reductase"/>
    <property type="match status" value="1"/>
</dbReference>
<gene>
    <name evidence="2" type="ORF">F6B93_20265</name>
</gene>
<reference evidence="2" key="1">
    <citation type="submission" date="2019-12" db="EMBL/GenBank/DDBJ databases">
        <title>Mycobacterium spongiae sp. nov.</title>
        <authorList>
            <person name="Stinear T."/>
        </authorList>
    </citation>
    <scope>NUCLEOTIDE SEQUENCE</scope>
    <source>
        <strain evidence="2">FSD4b-SM</strain>
    </source>
</reference>
<dbReference type="InterPro" id="IPR036291">
    <property type="entry name" value="NAD(P)-bd_dom_sf"/>
</dbReference>
<dbReference type="SUPFAM" id="SSF51735">
    <property type="entry name" value="NAD(P)-binding Rossmann-fold domains"/>
    <property type="match status" value="1"/>
</dbReference>
<dbReference type="KEGG" id="mspg:F6B93_20265"/>
<dbReference type="PRINTS" id="PR00080">
    <property type="entry name" value="SDRFAMILY"/>
</dbReference>
<dbReference type="InterPro" id="IPR002347">
    <property type="entry name" value="SDR_fam"/>
</dbReference>
<evidence type="ECO:0000256" key="1">
    <source>
        <dbReference type="ARBA" id="ARBA00023002"/>
    </source>
</evidence>